<evidence type="ECO:0000313" key="10">
    <source>
        <dbReference type="Proteomes" id="UP000320813"/>
    </source>
</evidence>
<dbReference type="EC" id="1.5.1.2" evidence="4 5"/>
<accession>A0A519BDR7</accession>
<dbReference type="FunFam" id="1.10.3730.10:FF:000001">
    <property type="entry name" value="Pyrroline-5-carboxylate reductase"/>
    <property type="match status" value="1"/>
</dbReference>
<dbReference type="EMBL" id="SGBD01000001">
    <property type="protein sequence ID" value="RZD15410.1"/>
    <property type="molecule type" value="Genomic_DNA"/>
</dbReference>
<feature type="domain" description="Pyrroline-5-carboxylate reductase catalytic N-terminal" evidence="7">
    <location>
        <begin position="8"/>
        <end position="86"/>
    </location>
</feature>
<evidence type="ECO:0000313" key="9">
    <source>
        <dbReference type="EMBL" id="RZD15410.1"/>
    </source>
</evidence>
<dbReference type="GO" id="GO:0005737">
    <property type="term" value="C:cytoplasm"/>
    <property type="evidence" value="ECO:0007669"/>
    <property type="project" value="UniProtKB-SubCell"/>
</dbReference>
<dbReference type="Gene3D" id="1.10.3730.10">
    <property type="entry name" value="ProC C-terminal domain-like"/>
    <property type="match status" value="1"/>
</dbReference>
<dbReference type="GO" id="GO:0055129">
    <property type="term" value="P:L-proline biosynthetic process"/>
    <property type="evidence" value="ECO:0007669"/>
    <property type="project" value="UniProtKB-UniRule"/>
</dbReference>
<comment type="catalytic activity">
    <reaction evidence="4">
        <text>L-proline + NAD(+) = (S)-1-pyrroline-5-carboxylate + NADH + 2 H(+)</text>
        <dbReference type="Rhea" id="RHEA:14105"/>
        <dbReference type="ChEBI" id="CHEBI:15378"/>
        <dbReference type="ChEBI" id="CHEBI:17388"/>
        <dbReference type="ChEBI" id="CHEBI:57540"/>
        <dbReference type="ChEBI" id="CHEBI:57945"/>
        <dbReference type="ChEBI" id="CHEBI:60039"/>
        <dbReference type="EC" id="1.5.1.2"/>
    </reaction>
</comment>
<feature type="domain" description="Pyrroline-5-carboxylate reductase dimerisation" evidence="8">
    <location>
        <begin position="175"/>
        <end position="281"/>
    </location>
</feature>
<evidence type="ECO:0000256" key="4">
    <source>
        <dbReference type="HAMAP-Rule" id="MF_01925"/>
    </source>
</evidence>
<organism evidence="9 10">
    <name type="scientific">Candidatus Acidulodesulfobacterium ferriphilum</name>
    <dbReference type="NCBI Taxonomy" id="2597223"/>
    <lineage>
        <taxon>Bacteria</taxon>
        <taxon>Deltaproteobacteria</taxon>
        <taxon>Candidatus Acidulodesulfobacterales</taxon>
        <taxon>Candidatus Acidulodesulfobacterium</taxon>
    </lineage>
</organism>
<sequence>MSLENRVIGFIGAGNMAYGLIKGMVSVKPGAEILIYDTDAERANFVRDTLRVNPLNSIGEVIENCDIVFIAVKPYSVESVLEVSAQALNGFKNSRDFPMFISMAGGVKVDFMEEVFNRTLKNIFPIKIFRIMPNINSLVGKGVSAVCYNNYVSDEDIKIATEILETSSKVLVIEEKYFDAVTALSGSGPAYVFLIAEGLIEAGVKLGLPRNAAKTLSLQTLLGSAVLLNAPEFSKSSTKDLKDMVTSPGGTTAYGLAKLEEGRIKYVLDSAVNAAYLRAKGLL</sequence>
<feature type="binding site" evidence="6">
    <location>
        <begin position="11"/>
        <end position="16"/>
    </location>
    <ligand>
        <name>NADP(+)</name>
        <dbReference type="ChEBI" id="CHEBI:58349"/>
    </ligand>
</feature>
<dbReference type="PANTHER" id="PTHR11645:SF0">
    <property type="entry name" value="PYRROLINE-5-CARBOXYLATE REDUCTASE 3"/>
    <property type="match status" value="1"/>
</dbReference>
<evidence type="ECO:0000256" key="5">
    <source>
        <dbReference type="NCBIfam" id="TIGR00112"/>
    </source>
</evidence>
<dbReference type="Gene3D" id="3.40.50.720">
    <property type="entry name" value="NAD(P)-binding Rossmann-like Domain"/>
    <property type="match status" value="1"/>
</dbReference>
<evidence type="ECO:0000256" key="3">
    <source>
        <dbReference type="ARBA" id="ARBA00023002"/>
    </source>
</evidence>
<dbReference type="PIRSF" id="PIRSF000193">
    <property type="entry name" value="Pyrrol-5-carb_rd"/>
    <property type="match status" value="1"/>
</dbReference>
<evidence type="ECO:0000259" key="7">
    <source>
        <dbReference type="Pfam" id="PF03807"/>
    </source>
</evidence>
<dbReference type="Proteomes" id="UP000320813">
    <property type="component" value="Unassembled WGS sequence"/>
</dbReference>
<comment type="catalytic activity">
    <reaction evidence="4">
        <text>L-proline + NADP(+) = (S)-1-pyrroline-5-carboxylate + NADPH + 2 H(+)</text>
        <dbReference type="Rhea" id="RHEA:14109"/>
        <dbReference type="ChEBI" id="CHEBI:15378"/>
        <dbReference type="ChEBI" id="CHEBI:17388"/>
        <dbReference type="ChEBI" id="CHEBI:57783"/>
        <dbReference type="ChEBI" id="CHEBI:58349"/>
        <dbReference type="ChEBI" id="CHEBI:60039"/>
        <dbReference type="EC" id="1.5.1.2"/>
    </reaction>
</comment>
<dbReference type="InterPro" id="IPR029036">
    <property type="entry name" value="P5CR_dimer"/>
</dbReference>
<dbReference type="InterPro" id="IPR028939">
    <property type="entry name" value="P5C_Rdtase_cat_N"/>
</dbReference>
<gene>
    <name evidence="4 9" type="primary">proC</name>
    <name evidence="9" type="ORF">EVJ47_03825</name>
</gene>
<comment type="similarity">
    <text evidence="1 4">Belongs to the pyrroline-5-carboxylate reductase family.</text>
</comment>
<name>A0A519BDR7_9DELT</name>
<comment type="pathway">
    <text evidence="4">Amino-acid biosynthesis; L-proline biosynthesis; L-proline from L-glutamate 5-semialdehyde: step 1/1.</text>
</comment>
<dbReference type="PANTHER" id="PTHR11645">
    <property type="entry name" value="PYRROLINE-5-CARBOXYLATE REDUCTASE"/>
    <property type="match status" value="1"/>
</dbReference>
<evidence type="ECO:0000256" key="1">
    <source>
        <dbReference type="ARBA" id="ARBA00005525"/>
    </source>
</evidence>
<keyword evidence="3 4" id="KW-0560">Oxidoreductase</keyword>
<proteinExistence type="inferred from homology"/>
<dbReference type="HAMAP" id="MF_01925">
    <property type="entry name" value="P5C_reductase"/>
    <property type="match status" value="1"/>
</dbReference>
<dbReference type="NCBIfam" id="TIGR00112">
    <property type="entry name" value="proC"/>
    <property type="match status" value="1"/>
</dbReference>
<dbReference type="InterPro" id="IPR008927">
    <property type="entry name" value="6-PGluconate_DH-like_C_sf"/>
</dbReference>
<keyword evidence="4" id="KW-0963">Cytoplasm</keyword>
<evidence type="ECO:0000259" key="8">
    <source>
        <dbReference type="Pfam" id="PF14748"/>
    </source>
</evidence>
<dbReference type="AlphaFoldDB" id="A0A519BDR7"/>
<dbReference type="Pfam" id="PF14748">
    <property type="entry name" value="P5CR_dimer"/>
    <property type="match status" value="1"/>
</dbReference>
<dbReference type="SUPFAM" id="SSF51735">
    <property type="entry name" value="NAD(P)-binding Rossmann-fold domains"/>
    <property type="match status" value="1"/>
</dbReference>
<comment type="subcellular location">
    <subcellularLocation>
        <location evidence="4">Cytoplasm</location>
    </subcellularLocation>
</comment>
<keyword evidence="2 4" id="KW-0521">NADP</keyword>
<evidence type="ECO:0000256" key="2">
    <source>
        <dbReference type="ARBA" id="ARBA00022857"/>
    </source>
</evidence>
<keyword evidence="4" id="KW-0028">Amino-acid biosynthesis</keyword>
<dbReference type="UniPathway" id="UPA00098">
    <property type="reaction ID" value="UER00361"/>
</dbReference>
<reference evidence="9 10" key="1">
    <citation type="submission" date="2019-01" db="EMBL/GenBank/DDBJ databases">
        <title>Insights into ecological role of a new deltaproteobacterial order Candidatus Sinidesulfobacterales (Sva0485) by metagenomics and metatranscriptomics.</title>
        <authorList>
            <person name="Tan S."/>
            <person name="Liu J."/>
            <person name="Fang Y."/>
            <person name="Hedlund B.P."/>
            <person name="Lian Z.H."/>
            <person name="Huang L.Y."/>
            <person name="Li J.T."/>
            <person name="Huang L.N."/>
            <person name="Li W.J."/>
            <person name="Jiang H.C."/>
            <person name="Dong H.L."/>
            <person name="Shu W.S."/>
        </authorList>
    </citation>
    <scope>NUCLEOTIDE SEQUENCE [LARGE SCALE GENOMIC DNA]</scope>
    <source>
        <strain evidence="9">AP3</strain>
    </source>
</reference>
<dbReference type="InterPro" id="IPR036291">
    <property type="entry name" value="NAD(P)-bd_dom_sf"/>
</dbReference>
<dbReference type="Pfam" id="PF03807">
    <property type="entry name" value="F420_oxidored"/>
    <property type="match status" value="1"/>
</dbReference>
<protein>
    <recommendedName>
        <fullName evidence="4 5">Pyrroline-5-carboxylate reductase</fullName>
        <shortName evidence="4">P5C reductase</shortName>
        <shortName evidence="4">P5CR</shortName>
        <ecNumber evidence="4 5">1.5.1.2</ecNumber>
    </recommendedName>
    <alternativeName>
        <fullName evidence="4">PCA reductase</fullName>
    </alternativeName>
</protein>
<keyword evidence="4" id="KW-0641">Proline biosynthesis</keyword>
<comment type="caution">
    <text evidence="9">The sequence shown here is derived from an EMBL/GenBank/DDBJ whole genome shotgun (WGS) entry which is preliminary data.</text>
</comment>
<evidence type="ECO:0000256" key="6">
    <source>
        <dbReference type="PIRSR" id="PIRSR000193-1"/>
    </source>
</evidence>
<comment type="function">
    <text evidence="4">Catalyzes the reduction of 1-pyrroline-5-carboxylate (PCA) to L-proline.</text>
</comment>
<dbReference type="InterPro" id="IPR000304">
    <property type="entry name" value="Pyrroline-COOH_reductase"/>
</dbReference>
<dbReference type="SUPFAM" id="SSF48179">
    <property type="entry name" value="6-phosphogluconate dehydrogenase C-terminal domain-like"/>
    <property type="match status" value="1"/>
</dbReference>
<feature type="binding site" evidence="6">
    <location>
        <begin position="71"/>
        <end position="74"/>
    </location>
    <ligand>
        <name>NADP(+)</name>
        <dbReference type="ChEBI" id="CHEBI:58349"/>
    </ligand>
</feature>
<dbReference type="GO" id="GO:0004735">
    <property type="term" value="F:pyrroline-5-carboxylate reductase activity"/>
    <property type="evidence" value="ECO:0007669"/>
    <property type="project" value="UniProtKB-UniRule"/>
</dbReference>